<dbReference type="AlphaFoldDB" id="A0A285P1C1"/>
<dbReference type="InterPro" id="IPR058625">
    <property type="entry name" value="MdtA-like_BSH"/>
</dbReference>
<dbReference type="Proteomes" id="UP000218627">
    <property type="component" value="Unassembled WGS sequence"/>
</dbReference>
<accession>A0A285P1C1</accession>
<dbReference type="OrthoDB" id="9806939at2"/>
<dbReference type="EMBL" id="OBEN01000003">
    <property type="protein sequence ID" value="SNZ13671.1"/>
    <property type="molecule type" value="Genomic_DNA"/>
</dbReference>
<dbReference type="Pfam" id="PF25917">
    <property type="entry name" value="BSH_RND"/>
    <property type="match status" value="1"/>
</dbReference>
<evidence type="ECO:0000256" key="2">
    <source>
        <dbReference type="SAM" id="Coils"/>
    </source>
</evidence>
<feature type="chain" id="PRO_5012131406" evidence="3">
    <location>
        <begin position="20"/>
        <end position="166"/>
    </location>
</feature>
<dbReference type="GO" id="GO:1990281">
    <property type="term" value="C:efflux pump complex"/>
    <property type="evidence" value="ECO:0007669"/>
    <property type="project" value="TreeGrafter"/>
</dbReference>
<dbReference type="InterPro" id="IPR006143">
    <property type="entry name" value="RND_pump_MFP"/>
</dbReference>
<dbReference type="RefSeq" id="WP_096601648.1">
    <property type="nucleotide sequence ID" value="NZ_OBEN01000003.1"/>
</dbReference>
<comment type="similarity">
    <text evidence="1">Belongs to the membrane fusion protein (MFP) (TC 8.A.1) family.</text>
</comment>
<feature type="signal peptide" evidence="3">
    <location>
        <begin position="1"/>
        <end position="19"/>
    </location>
</feature>
<dbReference type="PANTHER" id="PTHR30469:SF15">
    <property type="entry name" value="HLYD FAMILY OF SECRETION PROTEINS"/>
    <property type="match status" value="1"/>
</dbReference>
<evidence type="ECO:0000256" key="1">
    <source>
        <dbReference type="ARBA" id="ARBA00009477"/>
    </source>
</evidence>
<reference evidence="6" key="1">
    <citation type="submission" date="2017-09" db="EMBL/GenBank/DDBJ databases">
        <authorList>
            <person name="Varghese N."/>
            <person name="Submissions S."/>
        </authorList>
    </citation>
    <scope>NUCLEOTIDE SEQUENCE [LARGE SCALE GENOMIC DNA]</scope>
    <source>
        <strain evidence="6">DSM 2913</strain>
    </source>
</reference>
<evidence type="ECO:0000313" key="6">
    <source>
        <dbReference type="Proteomes" id="UP000218627"/>
    </source>
</evidence>
<dbReference type="Gene3D" id="1.10.287.470">
    <property type="entry name" value="Helix hairpin bin"/>
    <property type="match status" value="1"/>
</dbReference>
<keyword evidence="3" id="KW-0732">Signal</keyword>
<proteinExistence type="inferred from homology"/>
<dbReference type="GO" id="GO:0015562">
    <property type="term" value="F:efflux transmembrane transporter activity"/>
    <property type="evidence" value="ECO:0007669"/>
    <property type="project" value="TreeGrafter"/>
</dbReference>
<dbReference type="SUPFAM" id="SSF111369">
    <property type="entry name" value="HlyD-like secretion proteins"/>
    <property type="match status" value="1"/>
</dbReference>
<feature type="domain" description="Multidrug resistance protein MdtA-like barrel-sandwich hybrid" evidence="4">
    <location>
        <begin position="22"/>
        <end position="152"/>
    </location>
</feature>
<dbReference type="Gene3D" id="2.40.50.100">
    <property type="match status" value="1"/>
</dbReference>
<feature type="coiled-coil region" evidence="2">
    <location>
        <begin position="61"/>
        <end position="126"/>
    </location>
</feature>
<organism evidence="5 6">
    <name type="scientific">Hydrogenobacter hydrogenophilus</name>
    <dbReference type="NCBI Taxonomy" id="35835"/>
    <lineage>
        <taxon>Bacteria</taxon>
        <taxon>Pseudomonadati</taxon>
        <taxon>Aquificota</taxon>
        <taxon>Aquificia</taxon>
        <taxon>Aquificales</taxon>
        <taxon>Aquificaceae</taxon>
        <taxon>Hydrogenobacter</taxon>
    </lineage>
</organism>
<keyword evidence="6" id="KW-1185">Reference proteome</keyword>
<protein>
    <submittedName>
        <fullName evidence="5">RND family efflux transporter, MFP subunit</fullName>
    </submittedName>
</protein>
<evidence type="ECO:0000313" key="5">
    <source>
        <dbReference type="EMBL" id="SNZ13671.1"/>
    </source>
</evidence>
<dbReference type="PANTHER" id="PTHR30469">
    <property type="entry name" value="MULTIDRUG RESISTANCE PROTEIN MDTA"/>
    <property type="match status" value="1"/>
</dbReference>
<sequence length="166" mass="19262">MSLSKLISLLLVCFCVSFAQDVRVYAIVKGQVKKVYVSEGQRVSKGQTLVEIDPALYIAQREMLIAQLESQKLTLEKVEKDFKRYEELFNRDLLSKSEYEDWKNKYEKEKNKYIAIKAQIDELNKLIEYCTIKAPTNGVIKKLFVKEGIFVNGTMLPQVLLTIEER</sequence>
<gene>
    <name evidence="5" type="ORF">SAMN06265353_0844</name>
</gene>
<evidence type="ECO:0000259" key="4">
    <source>
        <dbReference type="Pfam" id="PF25917"/>
    </source>
</evidence>
<dbReference type="NCBIfam" id="TIGR01730">
    <property type="entry name" value="RND_mfp"/>
    <property type="match status" value="1"/>
</dbReference>
<keyword evidence="2" id="KW-0175">Coiled coil</keyword>
<evidence type="ECO:0000256" key="3">
    <source>
        <dbReference type="SAM" id="SignalP"/>
    </source>
</evidence>
<name>A0A285P1C1_9AQUI</name>